<proteinExistence type="predicted"/>
<evidence type="ECO:0000313" key="7">
    <source>
        <dbReference type="Proteomes" id="UP001236415"/>
    </source>
</evidence>
<dbReference type="CDD" id="cd12821">
    <property type="entry name" value="EcCorA_ZntB-like"/>
    <property type="match status" value="1"/>
</dbReference>
<accession>A0ABY8WZQ0</accession>
<dbReference type="InterPro" id="IPR002523">
    <property type="entry name" value="MgTranspt_CorA/ZnTranspt_ZntB"/>
</dbReference>
<evidence type="ECO:0000256" key="3">
    <source>
        <dbReference type="ARBA" id="ARBA00022989"/>
    </source>
</evidence>
<evidence type="ECO:0000256" key="2">
    <source>
        <dbReference type="ARBA" id="ARBA00022692"/>
    </source>
</evidence>
<dbReference type="RefSeq" id="WP_285744275.1">
    <property type="nucleotide sequence ID" value="NZ_CP127162.1"/>
</dbReference>
<gene>
    <name evidence="6" type="ORF">QPK24_20460</name>
</gene>
<dbReference type="Proteomes" id="UP001236415">
    <property type="component" value="Chromosome"/>
</dbReference>
<keyword evidence="2 5" id="KW-0812">Transmembrane</keyword>
<reference evidence="6 7" key="1">
    <citation type="submission" date="2023-06" db="EMBL/GenBank/DDBJ databases">
        <title>Paenibacillus polygonum sp. nov., an endophytic bacterium, isolated from Polygonum lapathifolium L. in Nanji Wetland National Nature Reserve, South of Poyang Lake, Jiangxi Province, China.</title>
        <authorList>
            <person name="Yu Z."/>
        </authorList>
    </citation>
    <scope>NUCLEOTIDE SEQUENCE [LARGE SCALE GENOMIC DNA]</scope>
    <source>
        <strain evidence="6 7">C31</strain>
    </source>
</reference>
<evidence type="ECO:0000256" key="5">
    <source>
        <dbReference type="SAM" id="Phobius"/>
    </source>
</evidence>
<keyword evidence="7" id="KW-1185">Reference proteome</keyword>
<comment type="subcellular location">
    <subcellularLocation>
        <location evidence="1">Cell membrane</location>
        <topology evidence="1">Multi-pass membrane protein</topology>
    </subcellularLocation>
</comment>
<dbReference type="PANTHER" id="PTHR46494">
    <property type="entry name" value="CORA FAMILY METAL ION TRANSPORTER (EUROFUNG)"/>
    <property type="match status" value="1"/>
</dbReference>
<evidence type="ECO:0000256" key="1">
    <source>
        <dbReference type="ARBA" id="ARBA00004651"/>
    </source>
</evidence>
<dbReference type="EMBL" id="CP127162">
    <property type="protein sequence ID" value="WIV18692.1"/>
    <property type="molecule type" value="Genomic_DNA"/>
</dbReference>
<name>A0ABY8WZQ0_9BACL</name>
<dbReference type="InterPro" id="IPR045863">
    <property type="entry name" value="CorA_TM1_TM2"/>
</dbReference>
<protein>
    <submittedName>
        <fullName evidence="6">Magnesium transporter CorA family protein</fullName>
    </submittedName>
</protein>
<feature type="transmembrane region" description="Helical" evidence="5">
    <location>
        <begin position="287"/>
        <end position="309"/>
    </location>
</feature>
<feature type="transmembrane region" description="Helical" evidence="5">
    <location>
        <begin position="255"/>
        <end position="275"/>
    </location>
</feature>
<keyword evidence="3 5" id="KW-1133">Transmembrane helix</keyword>
<keyword evidence="4 5" id="KW-0472">Membrane</keyword>
<sequence length="331" mass="38709">MEERDLKKMGHDVKIFDHFQWRNYNVTDIDCEELKELREILPGATEWLDKLPNLESNYISARTVAEGKQVLFGSTLYTIKKDLGEEGIESQFYFYVETGTLVTLNIDEGTRKMLYSKERLMVLSEAEDAISGLFVIARTLLHYFHIGMDEFELNLRKLEKSMEEKNARTLMDKILTARFELLFWSNQFISFQELMYAANEAFYELNLKDRLSYNKLYYRMKRMDSLFKHYEKEIDTLISIDDASSSIRGNDIMKTLTIVTSVFTPATAVGAIWGMNFENLPWITTPWGFTVTMTVTLLSMVGMLLWMYFKGWTGDILRIKTGKARKRKSLE</sequence>
<dbReference type="Pfam" id="PF01544">
    <property type="entry name" value="CorA"/>
    <property type="match status" value="1"/>
</dbReference>
<dbReference type="SUPFAM" id="SSF144083">
    <property type="entry name" value="Magnesium transport protein CorA, transmembrane region"/>
    <property type="match status" value="1"/>
</dbReference>
<evidence type="ECO:0000256" key="4">
    <source>
        <dbReference type="ARBA" id="ARBA00023136"/>
    </source>
</evidence>
<evidence type="ECO:0000313" key="6">
    <source>
        <dbReference type="EMBL" id="WIV18692.1"/>
    </source>
</evidence>
<dbReference type="PANTHER" id="PTHR46494:SF2">
    <property type="entry name" value="MAGNESIUM TRANSPORT PROTEIN CORA"/>
    <property type="match status" value="1"/>
</dbReference>
<dbReference type="Gene3D" id="1.20.58.340">
    <property type="entry name" value="Magnesium transport protein CorA, transmembrane region"/>
    <property type="match status" value="1"/>
</dbReference>
<organism evidence="6 7">
    <name type="scientific">Paenibacillus polygoni</name>
    <dbReference type="NCBI Taxonomy" id="3050112"/>
    <lineage>
        <taxon>Bacteria</taxon>
        <taxon>Bacillati</taxon>
        <taxon>Bacillota</taxon>
        <taxon>Bacilli</taxon>
        <taxon>Bacillales</taxon>
        <taxon>Paenibacillaceae</taxon>
        <taxon>Paenibacillus</taxon>
    </lineage>
</organism>